<proteinExistence type="predicted"/>
<dbReference type="Gene3D" id="3.20.20.70">
    <property type="entry name" value="Aldolase class I"/>
    <property type="match status" value="1"/>
</dbReference>
<organism evidence="2 3">
    <name type="scientific">Paeniroseomonas aquatica</name>
    <dbReference type="NCBI Taxonomy" id="373043"/>
    <lineage>
        <taxon>Bacteria</taxon>
        <taxon>Pseudomonadati</taxon>
        <taxon>Pseudomonadota</taxon>
        <taxon>Alphaproteobacteria</taxon>
        <taxon>Acetobacterales</taxon>
        <taxon>Acetobacteraceae</taxon>
        <taxon>Paeniroseomonas</taxon>
    </lineage>
</organism>
<dbReference type="PANTHER" id="PTHR42966">
    <property type="entry name" value="N-ACETYLNEURAMINATE SYNTHASE"/>
    <property type="match status" value="1"/>
</dbReference>
<sequence>MVRLVAEIGCNHRGDMAIARELIGVAAKVRRVDAVKFQKRSNRELLSPPQYEAPHPVPGNAYGPTYGAHREALEFTPDQSMPSCRPAAPSRASPPRPRSGT</sequence>
<evidence type="ECO:0000313" key="3">
    <source>
        <dbReference type="Proteomes" id="UP001529369"/>
    </source>
</evidence>
<accession>A0ABT8AD04</accession>
<dbReference type="SUPFAM" id="SSF51569">
    <property type="entry name" value="Aldolase"/>
    <property type="match status" value="1"/>
</dbReference>
<dbReference type="RefSeq" id="WP_290319704.1">
    <property type="nucleotide sequence ID" value="NZ_JAUFPN010000195.1"/>
</dbReference>
<protein>
    <recommendedName>
        <fullName evidence="4">N-acetylneuraminic acid synthase N-terminal domain-containing protein</fullName>
    </recommendedName>
</protein>
<dbReference type="Proteomes" id="UP001529369">
    <property type="component" value="Unassembled WGS sequence"/>
</dbReference>
<dbReference type="InterPro" id="IPR013785">
    <property type="entry name" value="Aldolase_TIM"/>
</dbReference>
<evidence type="ECO:0000313" key="2">
    <source>
        <dbReference type="EMBL" id="MDN3567654.1"/>
    </source>
</evidence>
<evidence type="ECO:0000256" key="1">
    <source>
        <dbReference type="SAM" id="MobiDB-lite"/>
    </source>
</evidence>
<evidence type="ECO:0008006" key="4">
    <source>
        <dbReference type="Google" id="ProtNLM"/>
    </source>
</evidence>
<reference evidence="3" key="1">
    <citation type="journal article" date="2019" name="Int. J. Syst. Evol. Microbiol.">
        <title>The Global Catalogue of Microorganisms (GCM) 10K type strain sequencing project: providing services to taxonomists for standard genome sequencing and annotation.</title>
        <authorList>
            <consortium name="The Broad Institute Genomics Platform"/>
            <consortium name="The Broad Institute Genome Sequencing Center for Infectious Disease"/>
            <person name="Wu L."/>
            <person name="Ma J."/>
        </authorList>
    </citation>
    <scope>NUCLEOTIDE SEQUENCE [LARGE SCALE GENOMIC DNA]</scope>
    <source>
        <strain evidence="3">CECT 7131</strain>
    </source>
</reference>
<feature type="compositionally biased region" description="Pro residues" evidence="1">
    <location>
        <begin position="92"/>
        <end position="101"/>
    </location>
</feature>
<gene>
    <name evidence="2" type="ORF">QWZ14_25015</name>
</gene>
<comment type="caution">
    <text evidence="2">The sequence shown here is derived from an EMBL/GenBank/DDBJ whole genome shotgun (WGS) entry which is preliminary data.</text>
</comment>
<name>A0ABT8AD04_9PROT</name>
<feature type="region of interest" description="Disordered" evidence="1">
    <location>
        <begin position="42"/>
        <end position="101"/>
    </location>
</feature>
<dbReference type="InterPro" id="IPR051690">
    <property type="entry name" value="PseI-like"/>
</dbReference>
<feature type="compositionally biased region" description="Low complexity" evidence="1">
    <location>
        <begin position="82"/>
        <end position="91"/>
    </location>
</feature>
<keyword evidence="3" id="KW-1185">Reference proteome</keyword>
<dbReference type="PANTHER" id="PTHR42966:SF1">
    <property type="entry name" value="SIALIC ACID SYNTHASE"/>
    <property type="match status" value="1"/>
</dbReference>
<dbReference type="EMBL" id="JAUFPN010000195">
    <property type="protein sequence ID" value="MDN3567654.1"/>
    <property type="molecule type" value="Genomic_DNA"/>
</dbReference>